<dbReference type="EMBL" id="UZAI01018688">
    <property type="protein sequence ID" value="VDP39363.1"/>
    <property type="molecule type" value="Genomic_DNA"/>
</dbReference>
<evidence type="ECO:0000313" key="2">
    <source>
        <dbReference type="Proteomes" id="UP000277204"/>
    </source>
</evidence>
<protein>
    <submittedName>
        <fullName evidence="1">Uncharacterized protein</fullName>
    </submittedName>
</protein>
<sequence>MKTSRTTNAIHNIQVLTNSCLRKIRRIRHYQQQSTMGKNKPDPSGGRNQEEALEVDRKHIEESIQMRHKANPYIESS</sequence>
<name>A0A183MZB6_9TREM</name>
<dbReference type="Proteomes" id="UP000277204">
    <property type="component" value="Unassembled WGS sequence"/>
</dbReference>
<accession>A0A183MZB6</accession>
<evidence type="ECO:0000313" key="1">
    <source>
        <dbReference type="EMBL" id="VDP39363.1"/>
    </source>
</evidence>
<dbReference type="AlphaFoldDB" id="A0A183MZB6"/>
<keyword evidence="2" id="KW-1185">Reference proteome</keyword>
<organism evidence="1 2">
    <name type="scientific">Schistosoma margrebowiei</name>
    <dbReference type="NCBI Taxonomy" id="48269"/>
    <lineage>
        <taxon>Eukaryota</taxon>
        <taxon>Metazoa</taxon>
        <taxon>Spiralia</taxon>
        <taxon>Lophotrochozoa</taxon>
        <taxon>Platyhelminthes</taxon>
        <taxon>Trematoda</taxon>
        <taxon>Digenea</taxon>
        <taxon>Strigeidida</taxon>
        <taxon>Schistosomatoidea</taxon>
        <taxon>Schistosomatidae</taxon>
        <taxon>Schistosoma</taxon>
    </lineage>
</organism>
<reference evidence="1 2" key="1">
    <citation type="submission" date="2018-11" db="EMBL/GenBank/DDBJ databases">
        <authorList>
            <consortium name="Pathogen Informatics"/>
        </authorList>
    </citation>
    <scope>NUCLEOTIDE SEQUENCE [LARGE SCALE GENOMIC DNA]</scope>
    <source>
        <strain evidence="1 2">Zambia</strain>
    </source>
</reference>
<proteinExistence type="predicted"/>
<gene>
    <name evidence="1" type="ORF">SMRZ_LOCUS21391</name>
</gene>